<evidence type="ECO:0000313" key="6">
    <source>
        <dbReference type="EMBL" id="GII95263.1"/>
    </source>
</evidence>
<dbReference type="InterPro" id="IPR018376">
    <property type="entry name" value="Enoyl-CoA_hyd/isom_CS"/>
</dbReference>
<comment type="similarity">
    <text evidence="1 5">Belongs to the enoyl-CoA hydratase/isomerase family.</text>
</comment>
<evidence type="ECO:0000256" key="5">
    <source>
        <dbReference type="RuleBase" id="RU003707"/>
    </source>
</evidence>
<dbReference type="Gene3D" id="3.90.226.10">
    <property type="entry name" value="2-enoyl-CoA Hydratase, Chain A, domain 1"/>
    <property type="match status" value="1"/>
</dbReference>
<dbReference type="Proteomes" id="UP000606172">
    <property type="component" value="Unassembled WGS sequence"/>
</dbReference>
<comment type="catalytic activity">
    <reaction evidence="4">
        <text>a 4-saturated-(3S)-3-hydroxyacyl-CoA = a (3E)-enoyl-CoA + H2O</text>
        <dbReference type="Rhea" id="RHEA:20724"/>
        <dbReference type="ChEBI" id="CHEBI:15377"/>
        <dbReference type="ChEBI" id="CHEBI:58521"/>
        <dbReference type="ChEBI" id="CHEBI:137480"/>
        <dbReference type="EC" id="4.2.1.17"/>
    </reaction>
</comment>
<dbReference type="Pfam" id="PF00378">
    <property type="entry name" value="ECH_1"/>
    <property type="match status" value="1"/>
</dbReference>
<dbReference type="InterPro" id="IPR054898">
    <property type="entry name" value="EnCoAhydt_DpgD"/>
</dbReference>
<evidence type="ECO:0000256" key="3">
    <source>
        <dbReference type="ARBA" id="ARBA00023709"/>
    </source>
</evidence>
<dbReference type="InterPro" id="IPR029045">
    <property type="entry name" value="ClpP/crotonase-like_dom_sf"/>
</dbReference>
<dbReference type="PANTHER" id="PTHR11941">
    <property type="entry name" value="ENOYL-COA HYDRATASE-RELATED"/>
    <property type="match status" value="1"/>
</dbReference>
<comment type="caution">
    <text evidence="6">The sequence shown here is derived from an EMBL/GenBank/DDBJ whole genome shotgun (WGS) entry which is preliminary data.</text>
</comment>
<dbReference type="AlphaFoldDB" id="A0A919RK50"/>
<dbReference type="RefSeq" id="WP_239129738.1">
    <property type="nucleotide sequence ID" value="NZ_BOOW01000034.1"/>
</dbReference>
<evidence type="ECO:0000256" key="4">
    <source>
        <dbReference type="ARBA" id="ARBA00023717"/>
    </source>
</evidence>
<dbReference type="CDD" id="cd06558">
    <property type="entry name" value="crotonase-like"/>
    <property type="match status" value="1"/>
</dbReference>
<keyword evidence="2" id="KW-0456">Lyase</keyword>
<evidence type="ECO:0000256" key="2">
    <source>
        <dbReference type="ARBA" id="ARBA00023239"/>
    </source>
</evidence>
<dbReference type="NCBIfam" id="NF042430">
    <property type="entry name" value="EnCoAhydt_DpgD"/>
    <property type="match status" value="1"/>
</dbReference>
<dbReference type="EMBL" id="BOOW01000034">
    <property type="protein sequence ID" value="GII95263.1"/>
    <property type="molecule type" value="Genomic_DNA"/>
</dbReference>
<evidence type="ECO:0000313" key="7">
    <source>
        <dbReference type="Proteomes" id="UP000606172"/>
    </source>
</evidence>
<dbReference type="GO" id="GO:0004300">
    <property type="term" value="F:enoyl-CoA hydratase activity"/>
    <property type="evidence" value="ECO:0007669"/>
    <property type="project" value="UniProtKB-EC"/>
</dbReference>
<dbReference type="InterPro" id="IPR001753">
    <property type="entry name" value="Enoyl-CoA_hydra/iso"/>
</dbReference>
<comment type="catalytic activity">
    <reaction evidence="3">
        <text>a (3S)-3-hydroxyacyl-CoA = a (2E)-enoyl-CoA + H2O</text>
        <dbReference type="Rhea" id="RHEA:16105"/>
        <dbReference type="ChEBI" id="CHEBI:15377"/>
        <dbReference type="ChEBI" id="CHEBI:57318"/>
        <dbReference type="ChEBI" id="CHEBI:58856"/>
        <dbReference type="EC" id="4.2.1.17"/>
    </reaction>
</comment>
<dbReference type="SUPFAM" id="SSF52096">
    <property type="entry name" value="ClpP/crotonase"/>
    <property type="match status" value="1"/>
</dbReference>
<evidence type="ECO:0000256" key="1">
    <source>
        <dbReference type="ARBA" id="ARBA00005254"/>
    </source>
</evidence>
<name>A0A919RK50_9ACTN</name>
<dbReference type="InterPro" id="IPR014748">
    <property type="entry name" value="Enoyl-CoA_hydra_C"/>
</dbReference>
<reference evidence="6" key="1">
    <citation type="submission" date="2021-01" db="EMBL/GenBank/DDBJ databases">
        <title>Whole genome shotgun sequence of Sinosporangium siamense NBRC 109515.</title>
        <authorList>
            <person name="Komaki H."/>
            <person name="Tamura T."/>
        </authorList>
    </citation>
    <scope>NUCLEOTIDE SEQUENCE</scope>
    <source>
        <strain evidence="6">NBRC 109515</strain>
    </source>
</reference>
<dbReference type="Gene3D" id="1.10.12.10">
    <property type="entry name" value="Lyase 2-enoyl-coa Hydratase, Chain A, domain 2"/>
    <property type="match status" value="1"/>
</dbReference>
<dbReference type="GO" id="GO:0006635">
    <property type="term" value="P:fatty acid beta-oxidation"/>
    <property type="evidence" value="ECO:0007669"/>
    <property type="project" value="TreeGrafter"/>
</dbReference>
<sequence length="274" mass="30279">MHSKDGGASARPRVRYEKRDRVAHVTLDRPEVLNAMDLRTHEELAAVWDDFEADENLWVAVLTGAGDRAFSVGQDLKELVRRIECGEPHTATFGSRDKPGWPRLTERFGLSKPVIAKVRGLALGGGFELVLACDLVVAADDAEFALPEARLGLMAGAGGLFRLTRQVPYRTALGYLMTGRRMPAARAYELGLVNEVVPAGQLDACVDGWVEDVLRCAPLSVRAVKEAAAISSTLPLERAFATRYVWEERRMHSRDAQEGPRSFVEKRPPRWTGT</sequence>
<proteinExistence type="inferred from homology"/>
<protein>
    <submittedName>
        <fullName evidence="6">Enoyl-CoA hydratase</fullName>
    </submittedName>
</protein>
<dbReference type="PANTHER" id="PTHR11941:SF54">
    <property type="entry name" value="ENOYL-COA HYDRATASE, MITOCHONDRIAL"/>
    <property type="match status" value="1"/>
</dbReference>
<keyword evidence="7" id="KW-1185">Reference proteome</keyword>
<organism evidence="6 7">
    <name type="scientific">Sinosporangium siamense</name>
    <dbReference type="NCBI Taxonomy" id="1367973"/>
    <lineage>
        <taxon>Bacteria</taxon>
        <taxon>Bacillati</taxon>
        <taxon>Actinomycetota</taxon>
        <taxon>Actinomycetes</taxon>
        <taxon>Streptosporangiales</taxon>
        <taxon>Streptosporangiaceae</taxon>
        <taxon>Sinosporangium</taxon>
    </lineage>
</organism>
<gene>
    <name evidence="6" type="primary">fadB_2</name>
    <name evidence="6" type="ORF">Ssi02_54940</name>
</gene>
<accession>A0A919RK50</accession>
<dbReference type="PROSITE" id="PS00166">
    <property type="entry name" value="ENOYL_COA_HYDRATASE"/>
    <property type="match status" value="1"/>
</dbReference>